<comment type="caution">
    <text evidence="1">The sequence shown here is derived from an EMBL/GenBank/DDBJ whole genome shotgun (WGS) entry which is preliminary data.</text>
</comment>
<organism evidence="1 2">
    <name type="scientific">Oedothorax gibbosus</name>
    <dbReference type="NCBI Taxonomy" id="931172"/>
    <lineage>
        <taxon>Eukaryota</taxon>
        <taxon>Metazoa</taxon>
        <taxon>Ecdysozoa</taxon>
        <taxon>Arthropoda</taxon>
        <taxon>Chelicerata</taxon>
        <taxon>Arachnida</taxon>
        <taxon>Araneae</taxon>
        <taxon>Araneomorphae</taxon>
        <taxon>Entelegynae</taxon>
        <taxon>Araneoidea</taxon>
        <taxon>Linyphiidae</taxon>
        <taxon>Erigoninae</taxon>
        <taxon>Oedothorax</taxon>
    </lineage>
</organism>
<name>A0AAV6URE7_9ARAC</name>
<keyword evidence="2" id="KW-1185">Reference proteome</keyword>
<dbReference type="AlphaFoldDB" id="A0AAV6URE7"/>
<evidence type="ECO:0000313" key="2">
    <source>
        <dbReference type="Proteomes" id="UP000827092"/>
    </source>
</evidence>
<dbReference type="Proteomes" id="UP000827092">
    <property type="component" value="Unassembled WGS sequence"/>
</dbReference>
<accession>A0AAV6URE7</accession>
<reference evidence="1 2" key="1">
    <citation type="journal article" date="2022" name="Nat. Ecol. Evol.">
        <title>A masculinizing supergene underlies an exaggerated male reproductive morph in a spider.</title>
        <authorList>
            <person name="Hendrickx F."/>
            <person name="De Corte Z."/>
            <person name="Sonet G."/>
            <person name="Van Belleghem S.M."/>
            <person name="Kostlbacher S."/>
            <person name="Vangestel C."/>
        </authorList>
    </citation>
    <scope>NUCLEOTIDE SEQUENCE [LARGE SCALE GENOMIC DNA]</scope>
    <source>
        <strain evidence="1">W744_W776</strain>
    </source>
</reference>
<sequence length="96" mass="11126">MSALSTDLPPKLRIVIGFHSRSGFFTSFSWIHPPSFFPPFGGEGFERSIKMSLVMFCSRERLWVLKELVLASGRVYEDGCKRVNDIKEIFIRIHQF</sequence>
<protein>
    <submittedName>
        <fullName evidence="1">Uncharacterized protein</fullName>
    </submittedName>
</protein>
<evidence type="ECO:0000313" key="1">
    <source>
        <dbReference type="EMBL" id="KAG8186891.1"/>
    </source>
</evidence>
<proteinExistence type="predicted"/>
<gene>
    <name evidence="1" type="ORF">JTE90_023780</name>
</gene>
<dbReference type="EMBL" id="JAFNEN010000286">
    <property type="protein sequence ID" value="KAG8186891.1"/>
    <property type="molecule type" value="Genomic_DNA"/>
</dbReference>